<dbReference type="PANTHER" id="PTHR46233">
    <property type="entry name" value="HYDROXYACYLGLUTATHIONE HYDROLASE GLOC"/>
    <property type="match status" value="1"/>
</dbReference>
<accession>A0A1Y3UK12</accession>
<evidence type="ECO:0000256" key="4">
    <source>
        <dbReference type="ARBA" id="ARBA00022833"/>
    </source>
</evidence>
<keyword evidence="4" id="KW-0862">Zinc</keyword>
<feature type="domain" description="Metallo-beta-lactamase" evidence="5">
    <location>
        <begin position="25"/>
        <end position="199"/>
    </location>
</feature>
<keyword evidence="2" id="KW-0479">Metal-binding</keyword>
<dbReference type="InterPro" id="IPR001279">
    <property type="entry name" value="Metallo-B-lactamas"/>
</dbReference>
<dbReference type="InterPro" id="IPR036866">
    <property type="entry name" value="RibonucZ/Hydroxyglut_hydro"/>
</dbReference>
<proteinExistence type="predicted"/>
<reference evidence="7" key="1">
    <citation type="submission" date="2017-04" db="EMBL/GenBank/DDBJ databases">
        <title>Function of individual gut microbiota members based on whole genome sequencing of pure cultures obtained from chicken caecum.</title>
        <authorList>
            <person name="Medvecky M."/>
            <person name="Cejkova D."/>
            <person name="Polansky O."/>
            <person name="Karasova D."/>
            <person name="Kubasova T."/>
            <person name="Cizek A."/>
            <person name="Rychlik I."/>
        </authorList>
    </citation>
    <scope>NUCLEOTIDE SEQUENCE [LARGE SCALE GENOMIC DNA]</scope>
    <source>
        <strain evidence="7">An75</strain>
    </source>
</reference>
<organism evidence="6 7">
    <name type="scientific">Anaerotignum lactatifermentans</name>
    <dbReference type="NCBI Taxonomy" id="160404"/>
    <lineage>
        <taxon>Bacteria</taxon>
        <taxon>Bacillati</taxon>
        <taxon>Bacillota</taxon>
        <taxon>Clostridia</taxon>
        <taxon>Lachnospirales</taxon>
        <taxon>Anaerotignaceae</taxon>
        <taxon>Anaerotignum</taxon>
    </lineage>
</organism>
<dbReference type="InterPro" id="IPR051453">
    <property type="entry name" value="MBL_Glyoxalase_II"/>
</dbReference>
<dbReference type="SMART" id="SM00849">
    <property type="entry name" value="Lactamase_B"/>
    <property type="match status" value="1"/>
</dbReference>
<dbReference type="Gene3D" id="3.60.15.10">
    <property type="entry name" value="Ribonuclease Z/Hydroxyacylglutathione hydrolase-like"/>
    <property type="match status" value="1"/>
</dbReference>
<dbReference type="AlphaFoldDB" id="A0A1Y3UK12"/>
<evidence type="ECO:0000256" key="3">
    <source>
        <dbReference type="ARBA" id="ARBA00022801"/>
    </source>
</evidence>
<evidence type="ECO:0000313" key="6">
    <source>
        <dbReference type="EMBL" id="OUN45730.1"/>
    </source>
</evidence>
<sequence>MPVKIETQGGFCTMKIQTLEIGNIGTNCYVISDDKGTCAIIDCDGNPQPLFRYIEENNLKPTHILLTHGHDDHIGAVEMVKEKYGCPVYACKKEQALLADPALNCSLYMSGPTSLSADVWVQEGDAVKVGDLEFTVLETPGHTAGSVCYLIGNNIFSGDTLFQGSCGRTDLPTGNWGEIIASLKRLRNLPGDYNVYPGHGPATTLEIERRMNPYM</sequence>
<keyword evidence="3" id="KW-0378">Hydrolase</keyword>
<dbReference type="PANTHER" id="PTHR46233:SF3">
    <property type="entry name" value="HYDROXYACYLGLUTATHIONE HYDROLASE GLOC"/>
    <property type="match status" value="1"/>
</dbReference>
<evidence type="ECO:0000256" key="2">
    <source>
        <dbReference type="ARBA" id="ARBA00022723"/>
    </source>
</evidence>
<comment type="caution">
    <text evidence="6">The sequence shown here is derived from an EMBL/GenBank/DDBJ whole genome shotgun (WGS) entry which is preliminary data.</text>
</comment>
<dbReference type="EMBL" id="NFHM01000001">
    <property type="protein sequence ID" value="OUN45730.1"/>
    <property type="molecule type" value="Genomic_DNA"/>
</dbReference>
<evidence type="ECO:0000259" key="5">
    <source>
        <dbReference type="SMART" id="SM00849"/>
    </source>
</evidence>
<dbReference type="CDD" id="cd06262">
    <property type="entry name" value="metallo-hydrolase-like_MBL-fold"/>
    <property type="match status" value="1"/>
</dbReference>
<gene>
    <name evidence="6" type="ORF">B5G26_01515</name>
</gene>
<dbReference type="GO" id="GO:0046872">
    <property type="term" value="F:metal ion binding"/>
    <property type="evidence" value="ECO:0007669"/>
    <property type="project" value="UniProtKB-KW"/>
</dbReference>
<dbReference type="SUPFAM" id="SSF56281">
    <property type="entry name" value="Metallo-hydrolase/oxidoreductase"/>
    <property type="match status" value="1"/>
</dbReference>
<evidence type="ECO:0000313" key="7">
    <source>
        <dbReference type="Proteomes" id="UP000195455"/>
    </source>
</evidence>
<protein>
    <recommendedName>
        <fullName evidence="5">Metallo-beta-lactamase domain-containing protein</fullName>
    </recommendedName>
</protein>
<evidence type="ECO:0000256" key="1">
    <source>
        <dbReference type="ARBA" id="ARBA00001947"/>
    </source>
</evidence>
<dbReference type="Proteomes" id="UP000195455">
    <property type="component" value="Unassembled WGS sequence"/>
</dbReference>
<dbReference type="GO" id="GO:0016787">
    <property type="term" value="F:hydrolase activity"/>
    <property type="evidence" value="ECO:0007669"/>
    <property type="project" value="UniProtKB-KW"/>
</dbReference>
<name>A0A1Y3UK12_9FIRM</name>
<comment type="cofactor">
    <cofactor evidence="1">
        <name>Zn(2+)</name>
        <dbReference type="ChEBI" id="CHEBI:29105"/>
    </cofactor>
</comment>
<dbReference type="Pfam" id="PF00753">
    <property type="entry name" value="Lactamase_B"/>
    <property type="match status" value="1"/>
</dbReference>